<protein>
    <submittedName>
        <fullName evidence="1">Uncharacterized protein</fullName>
    </submittedName>
</protein>
<dbReference type="AlphaFoldDB" id="A4U320"/>
<name>A4U320_9PROT</name>
<dbReference type="EMBL" id="CU459003">
    <property type="protein sequence ID" value="CAM77277.1"/>
    <property type="molecule type" value="Genomic_DNA"/>
</dbReference>
<dbReference type="Pfam" id="PF20331">
    <property type="entry name" value="DUF6626"/>
    <property type="match status" value="1"/>
</dbReference>
<organism evidence="1">
    <name type="scientific">Magnetospirillum gryphiswaldense</name>
    <dbReference type="NCBI Taxonomy" id="55518"/>
    <lineage>
        <taxon>Bacteria</taxon>
        <taxon>Pseudomonadati</taxon>
        <taxon>Pseudomonadota</taxon>
        <taxon>Alphaproteobacteria</taxon>
        <taxon>Rhodospirillales</taxon>
        <taxon>Rhodospirillaceae</taxon>
        <taxon>Magnetospirillum</taxon>
    </lineage>
</organism>
<dbReference type="RefSeq" id="WP_106003213.1">
    <property type="nucleotide sequence ID" value="NZ_CP027527.1"/>
</dbReference>
<proteinExistence type="predicted"/>
<reference evidence="1" key="1">
    <citation type="journal article" date="2007" name="J. Bacteriol.">
        <title>Comparative genome analysis of four magnetotactic bacteria reveals a complex set of group-specific genes implicated in magnetosome biomineralization and function.</title>
        <authorList>
            <person name="Richter M."/>
            <person name="Kube M."/>
            <person name="Bazylinski D.A."/>
            <person name="Lombardot T."/>
            <person name="Gloeckner F.O."/>
            <person name="Reinhardt R."/>
            <person name="Schueler D."/>
        </authorList>
    </citation>
    <scope>NUCLEOTIDE SEQUENCE</scope>
    <source>
        <strain evidence="1">MSR-1</strain>
    </source>
</reference>
<sequence>MIYEITDPLERIYRFLLSNNLVRSAADFSRMMGRSRTYHNTLRLQHRTPSPEAWDNLSLGLHRLLGQPIHCETRMVIRQFISEIRDRQIGGEVLP</sequence>
<dbReference type="InterPro" id="IPR046734">
    <property type="entry name" value="DUF6626"/>
</dbReference>
<evidence type="ECO:0000313" key="1">
    <source>
        <dbReference type="EMBL" id="CAM77277.1"/>
    </source>
</evidence>
<gene>
    <name evidence="1" type="ORF">MGR_2463</name>
</gene>
<accession>A4U320</accession>